<dbReference type="OrthoDB" id="425190at2759"/>
<name>A0A9P0JJ22_ACAOB</name>
<reference evidence="1" key="1">
    <citation type="submission" date="2022-03" db="EMBL/GenBank/DDBJ databases">
        <authorList>
            <person name="Sayadi A."/>
        </authorList>
    </citation>
    <scope>NUCLEOTIDE SEQUENCE</scope>
</reference>
<evidence type="ECO:0000313" key="1">
    <source>
        <dbReference type="EMBL" id="CAH1955574.1"/>
    </source>
</evidence>
<dbReference type="Proteomes" id="UP001152888">
    <property type="component" value="Unassembled WGS sequence"/>
</dbReference>
<keyword evidence="2" id="KW-1185">Reference proteome</keyword>
<accession>A0A9P0JJ22</accession>
<dbReference type="EMBL" id="CAKOFQ010006661">
    <property type="protein sequence ID" value="CAH1955574.1"/>
    <property type="molecule type" value="Genomic_DNA"/>
</dbReference>
<protein>
    <submittedName>
        <fullName evidence="1">Uncharacterized protein</fullName>
    </submittedName>
</protein>
<comment type="caution">
    <text evidence="1">The sequence shown here is derived from an EMBL/GenBank/DDBJ whole genome shotgun (WGS) entry which is preliminary data.</text>
</comment>
<sequence length="101" mass="12006">MVSAKWLDNPPESRQLTILDSLSPIRRFPIRPTYVRRFRIRCQFEAKIHFQVQVLTQDTSRRESRGLSLAGIKEKRGKKGRRHCFLFENLNICIMSRRCCL</sequence>
<organism evidence="1 2">
    <name type="scientific">Acanthoscelides obtectus</name>
    <name type="common">Bean weevil</name>
    <name type="synonym">Bruchus obtectus</name>
    <dbReference type="NCBI Taxonomy" id="200917"/>
    <lineage>
        <taxon>Eukaryota</taxon>
        <taxon>Metazoa</taxon>
        <taxon>Ecdysozoa</taxon>
        <taxon>Arthropoda</taxon>
        <taxon>Hexapoda</taxon>
        <taxon>Insecta</taxon>
        <taxon>Pterygota</taxon>
        <taxon>Neoptera</taxon>
        <taxon>Endopterygota</taxon>
        <taxon>Coleoptera</taxon>
        <taxon>Polyphaga</taxon>
        <taxon>Cucujiformia</taxon>
        <taxon>Chrysomeloidea</taxon>
        <taxon>Chrysomelidae</taxon>
        <taxon>Bruchinae</taxon>
        <taxon>Bruchini</taxon>
        <taxon>Acanthoscelides</taxon>
    </lineage>
</organism>
<gene>
    <name evidence="1" type="ORF">ACAOBT_LOCUS1116</name>
</gene>
<evidence type="ECO:0000313" key="2">
    <source>
        <dbReference type="Proteomes" id="UP001152888"/>
    </source>
</evidence>
<dbReference type="AlphaFoldDB" id="A0A9P0JJ22"/>
<proteinExistence type="predicted"/>